<gene>
    <name evidence="1" type="primary">Dere\GG18194</name>
    <name evidence="1" type="synonym">dere_GLEANR_3054</name>
    <name evidence="1" type="synonym">GG18194</name>
    <name evidence="1" type="ORF">Dere_GG18194</name>
</gene>
<reference evidence="1 2" key="1">
    <citation type="journal article" date="2007" name="Nature">
        <title>Evolution of genes and genomes on the Drosophila phylogeny.</title>
        <authorList>
            <consortium name="Drosophila 12 Genomes Consortium"/>
            <person name="Clark A.G."/>
            <person name="Eisen M.B."/>
            <person name="Smith D.R."/>
            <person name="Bergman C.M."/>
            <person name="Oliver B."/>
            <person name="Markow T.A."/>
            <person name="Kaufman T.C."/>
            <person name="Kellis M."/>
            <person name="Gelbart W."/>
            <person name="Iyer V.N."/>
            <person name="Pollard D.A."/>
            <person name="Sackton T.B."/>
            <person name="Larracuente A.M."/>
            <person name="Singh N.D."/>
            <person name="Abad J.P."/>
            <person name="Abt D.N."/>
            <person name="Adryan B."/>
            <person name="Aguade M."/>
            <person name="Akashi H."/>
            <person name="Anderson W.W."/>
            <person name="Aquadro C.F."/>
            <person name="Ardell D.H."/>
            <person name="Arguello R."/>
            <person name="Artieri C.G."/>
            <person name="Barbash D.A."/>
            <person name="Barker D."/>
            <person name="Barsanti P."/>
            <person name="Batterham P."/>
            <person name="Batzoglou S."/>
            <person name="Begun D."/>
            <person name="Bhutkar A."/>
            <person name="Blanco E."/>
            <person name="Bosak S.A."/>
            <person name="Bradley R.K."/>
            <person name="Brand A.D."/>
            <person name="Brent M.R."/>
            <person name="Brooks A.N."/>
            <person name="Brown R.H."/>
            <person name="Butlin R.K."/>
            <person name="Caggese C."/>
            <person name="Calvi B.R."/>
            <person name="Bernardo de Carvalho A."/>
            <person name="Caspi A."/>
            <person name="Castrezana S."/>
            <person name="Celniker S.E."/>
            <person name="Chang J.L."/>
            <person name="Chapple C."/>
            <person name="Chatterji S."/>
            <person name="Chinwalla A."/>
            <person name="Civetta A."/>
            <person name="Clifton S.W."/>
            <person name="Comeron J.M."/>
            <person name="Costello J.C."/>
            <person name="Coyne J.A."/>
            <person name="Daub J."/>
            <person name="David R.G."/>
            <person name="Delcher A.L."/>
            <person name="Delehaunty K."/>
            <person name="Do C.B."/>
            <person name="Ebling H."/>
            <person name="Edwards K."/>
            <person name="Eickbush T."/>
            <person name="Evans J.D."/>
            <person name="Filipski A."/>
            <person name="Findeiss S."/>
            <person name="Freyhult E."/>
            <person name="Fulton L."/>
            <person name="Fulton R."/>
            <person name="Garcia A.C."/>
            <person name="Gardiner A."/>
            <person name="Garfield D.A."/>
            <person name="Garvin B.E."/>
            <person name="Gibson G."/>
            <person name="Gilbert D."/>
            <person name="Gnerre S."/>
            <person name="Godfrey J."/>
            <person name="Good R."/>
            <person name="Gotea V."/>
            <person name="Gravely B."/>
            <person name="Greenberg A.J."/>
            <person name="Griffiths-Jones S."/>
            <person name="Gross S."/>
            <person name="Guigo R."/>
            <person name="Gustafson E.A."/>
            <person name="Haerty W."/>
            <person name="Hahn M.W."/>
            <person name="Halligan D.L."/>
            <person name="Halpern A.L."/>
            <person name="Halter G.M."/>
            <person name="Han M.V."/>
            <person name="Heger A."/>
            <person name="Hillier L."/>
            <person name="Hinrichs A.S."/>
            <person name="Holmes I."/>
            <person name="Hoskins R.A."/>
            <person name="Hubisz M.J."/>
            <person name="Hultmark D."/>
            <person name="Huntley M.A."/>
            <person name="Jaffe D.B."/>
            <person name="Jagadeeshan S."/>
            <person name="Jeck W.R."/>
            <person name="Johnson J."/>
            <person name="Jones C.D."/>
            <person name="Jordan W.C."/>
            <person name="Karpen G.H."/>
            <person name="Kataoka E."/>
            <person name="Keightley P.D."/>
            <person name="Kheradpour P."/>
            <person name="Kirkness E.F."/>
            <person name="Koerich L.B."/>
            <person name="Kristiansen K."/>
            <person name="Kudrna D."/>
            <person name="Kulathinal R.J."/>
            <person name="Kumar S."/>
            <person name="Kwok R."/>
            <person name="Lander E."/>
            <person name="Langley C.H."/>
            <person name="Lapoint R."/>
            <person name="Lazzaro B.P."/>
            <person name="Lee S.J."/>
            <person name="Levesque L."/>
            <person name="Li R."/>
            <person name="Lin C.F."/>
            <person name="Lin M.F."/>
            <person name="Lindblad-Toh K."/>
            <person name="Llopart A."/>
            <person name="Long M."/>
            <person name="Low L."/>
            <person name="Lozovsky E."/>
            <person name="Lu J."/>
            <person name="Luo M."/>
            <person name="Machado C.A."/>
            <person name="Makalowski W."/>
            <person name="Marzo M."/>
            <person name="Matsuda M."/>
            <person name="Matzkin L."/>
            <person name="McAllister B."/>
            <person name="McBride C.S."/>
            <person name="McKernan B."/>
            <person name="McKernan K."/>
            <person name="Mendez-Lago M."/>
            <person name="Minx P."/>
            <person name="Mollenhauer M.U."/>
            <person name="Montooth K."/>
            <person name="Mount S.M."/>
            <person name="Mu X."/>
            <person name="Myers E."/>
            <person name="Negre B."/>
            <person name="Newfeld S."/>
            <person name="Nielsen R."/>
            <person name="Noor M.A."/>
            <person name="O'Grady P."/>
            <person name="Pachter L."/>
            <person name="Papaceit M."/>
            <person name="Parisi M.J."/>
            <person name="Parisi M."/>
            <person name="Parts L."/>
            <person name="Pedersen J.S."/>
            <person name="Pesole G."/>
            <person name="Phillippy A.M."/>
            <person name="Ponting C.P."/>
            <person name="Pop M."/>
            <person name="Porcelli D."/>
            <person name="Powell J.R."/>
            <person name="Prohaska S."/>
            <person name="Pruitt K."/>
            <person name="Puig M."/>
            <person name="Quesneville H."/>
            <person name="Ram K.R."/>
            <person name="Rand D."/>
            <person name="Rasmussen M.D."/>
            <person name="Reed L.K."/>
            <person name="Reenan R."/>
            <person name="Reily A."/>
            <person name="Remington K.A."/>
            <person name="Rieger T.T."/>
            <person name="Ritchie M.G."/>
            <person name="Robin C."/>
            <person name="Rogers Y.H."/>
            <person name="Rohde C."/>
            <person name="Rozas J."/>
            <person name="Rubenfield M.J."/>
            <person name="Ruiz A."/>
            <person name="Russo S."/>
            <person name="Salzberg S.L."/>
            <person name="Sanchez-Gracia A."/>
            <person name="Saranga D.J."/>
            <person name="Sato H."/>
            <person name="Schaeffer S.W."/>
            <person name="Schatz M.C."/>
            <person name="Schlenke T."/>
            <person name="Schwartz R."/>
            <person name="Segarra C."/>
            <person name="Singh R.S."/>
            <person name="Sirot L."/>
            <person name="Sirota M."/>
            <person name="Sisneros N.B."/>
            <person name="Smith C.D."/>
            <person name="Smith T.F."/>
            <person name="Spieth J."/>
            <person name="Stage D.E."/>
            <person name="Stark A."/>
            <person name="Stephan W."/>
            <person name="Strausberg R.L."/>
            <person name="Strempel S."/>
            <person name="Sturgill D."/>
            <person name="Sutton G."/>
            <person name="Sutton G.G."/>
            <person name="Tao W."/>
            <person name="Teichmann S."/>
            <person name="Tobari Y.N."/>
            <person name="Tomimura Y."/>
            <person name="Tsolas J.M."/>
            <person name="Valente V.L."/>
            <person name="Venter E."/>
            <person name="Venter J.C."/>
            <person name="Vicario S."/>
            <person name="Vieira F.G."/>
            <person name="Vilella A.J."/>
            <person name="Villasante A."/>
            <person name="Walenz B."/>
            <person name="Wang J."/>
            <person name="Wasserman M."/>
            <person name="Watts T."/>
            <person name="Wilson D."/>
            <person name="Wilson R.K."/>
            <person name="Wing R.A."/>
            <person name="Wolfner M.F."/>
            <person name="Wong A."/>
            <person name="Wong G.K."/>
            <person name="Wu C.I."/>
            <person name="Wu G."/>
            <person name="Yamamoto D."/>
            <person name="Yang H.P."/>
            <person name="Yang S.P."/>
            <person name="Yorke J.A."/>
            <person name="Yoshida K."/>
            <person name="Zdobnov E."/>
            <person name="Zhang P."/>
            <person name="Zhang Y."/>
            <person name="Zimin A.V."/>
            <person name="Baldwin J."/>
            <person name="Abdouelleil A."/>
            <person name="Abdulkadir J."/>
            <person name="Abebe A."/>
            <person name="Abera B."/>
            <person name="Abreu J."/>
            <person name="Acer S.C."/>
            <person name="Aftuck L."/>
            <person name="Alexander A."/>
            <person name="An P."/>
            <person name="Anderson E."/>
            <person name="Anderson S."/>
            <person name="Arachi H."/>
            <person name="Azer M."/>
            <person name="Bachantsang P."/>
            <person name="Barry A."/>
            <person name="Bayul T."/>
            <person name="Berlin A."/>
            <person name="Bessette D."/>
            <person name="Bloom T."/>
            <person name="Blye J."/>
            <person name="Boguslavskiy L."/>
            <person name="Bonnet C."/>
            <person name="Boukhgalter B."/>
            <person name="Bourzgui I."/>
            <person name="Brown A."/>
            <person name="Cahill P."/>
            <person name="Channer S."/>
            <person name="Cheshatsang Y."/>
            <person name="Chuda L."/>
            <person name="Citroen M."/>
            <person name="Collymore A."/>
            <person name="Cooke P."/>
            <person name="Costello M."/>
            <person name="D'Aco K."/>
            <person name="Daza R."/>
            <person name="De Haan G."/>
            <person name="DeGray S."/>
            <person name="DeMaso C."/>
            <person name="Dhargay N."/>
            <person name="Dooley K."/>
            <person name="Dooley E."/>
            <person name="Doricent M."/>
            <person name="Dorje P."/>
            <person name="Dorjee K."/>
            <person name="Dupes A."/>
            <person name="Elong R."/>
            <person name="Falk J."/>
            <person name="Farina A."/>
            <person name="Faro S."/>
            <person name="Ferguson D."/>
            <person name="Fisher S."/>
            <person name="Foley C.D."/>
            <person name="Franke A."/>
            <person name="Friedrich D."/>
            <person name="Gadbois L."/>
            <person name="Gearin G."/>
            <person name="Gearin C.R."/>
            <person name="Giannoukos G."/>
            <person name="Goode T."/>
            <person name="Graham J."/>
            <person name="Grandbois E."/>
            <person name="Grewal S."/>
            <person name="Gyaltsen K."/>
            <person name="Hafez N."/>
            <person name="Hagos B."/>
            <person name="Hall J."/>
            <person name="Henson C."/>
            <person name="Hollinger A."/>
            <person name="Honan T."/>
            <person name="Huard M.D."/>
            <person name="Hughes L."/>
            <person name="Hurhula B."/>
            <person name="Husby M.E."/>
            <person name="Kamat A."/>
            <person name="Kanga B."/>
            <person name="Kashin S."/>
            <person name="Khazanovich D."/>
            <person name="Kisner P."/>
            <person name="Lance K."/>
            <person name="Lara M."/>
            <person name="Lee W."/>
            <person name="Lennon N."/>
            <person name="Letendre F."/>
            <person name="LeVine R."/>
            <person name="Lipovsky A."/>
            <person name="Liu X."/>
            <person name="Liu J."/>
            <person name="Liu S."/>
            <person name="Lokyitsang T."/>
            <person name="Lokyitsang Y."/>
            <person name="Lubonja R."/>
            <person name="Lui A."/>
            <person name="MacDonald P."/>
            <person name="Magnisalis V."/>
            <person name="Maru K."/>
            <person name="Matthews C."/>
            <person name="McCusker W."/>
            <person name="McDonough S."/>
            <person name="Mehta T."/>
            <person name="Meldrim J."/>
            <person name="Meneus L."/>
            <person name="Mihai O."/>
            <person name="Mihalev A."/>
            <person name="Mihova T."/>
            <person name="Mittelman R."/>
            <person name="Mlenga V."/>
            <person name="Montmayeur A."/>
            <person name="Mulrain L."/>
            <person name="Navidi A."/>
            <person name="Naylor J."/>
            <person name="Negash T."/>
            <person name="Nguyen T."/>
            <person name="Nguyen N."/>
            <person name="Nicol R."/>
            <person name="Norbu C."/>
            <person name="Norbu N."/>
            <person name="Novod N."/>
            <person name="O'Neill B."/>
            <person name="Osman S."/>
            <person name="Markiewicz E."/>
            <person name="Oyono O.L."/>
            <person name="Patti C."/>
            <person name="Phunkhang P."/>
            <person name="Pierre F."/>
            <person name="Priest M."/>
            <person name="Raghuraman S."/>
            <person name="Rege F."/>
            <person name="Reyes R."/>
            <person name="Rise C."/>
            <person name="Rogov P."/>
            <person name="Ross K."/>
            <person name="Ryan E."/>
            <person name="Settipalli S."/>
            <person name="Shea T."/>
            <person name="Sherpa N."/>
            <person name="Shi L."/>
            <person name="Shih D."/>
            <person name="Sparrow T."/>
            <person name="Spaulding J."/>
            <person name="Stalker J."/>
            <person name="Stange-Thomann N."/>
            <person name="Stavropoulos S."/>
            <person name="Stone C."/>
            <person name="Strader C."/>
            <person name="Tesfaye S."/>
            <person name="Thomson T."/>
            <person name="Thoulutsang Y."/>
            <person name="Thoulutsang D."/>
            <person name="Topham K."/>
            <person name="Topping I."/>
            <person name="Tsamla T."/>
            <person name="Vassiliev H."/>
            <person name="Vo A."/>
            <person name="Wangchuk T."/>
            <person name="Wangdi T."/>
            <person name="Weiand M."/>
            <person name="Wilkinson J."/>
            <person name="Wilson A."/>
            <person name="Yadav S."/>
            <person name="Young G."/>
            <person name="Yu Q."/>
            <person name="Zembek L."/>
            <person name="Zhong D."/>
            <person name="Zimmer A."/>
            <person name="Zwirko Z."/>
            <person name="Jaffe D.B."/>
            <person name="Alvarez P."/>
            <person name="Brockman W."/>
            <person name="Butler J."/>
            <person name="Chin C."/>
            <person name="Gnerre S."/>
            <person name="Grabherr M."/>
            <person name="Kleber M."/>
            <person name="Mauceli E."/>
            <person name="MacCallum I."/>
        </authorList>
    </citation>
    <scope>NUCLEOTIDE SEQUENCE [LARGE SCALE GENOMIC DNA]</scope>
    <source>
        <strain evidence="1 2">TSC#14021-0224.01</strain>
    </source>
</reference>
<proteinExistence type="predicted"/>
<reference evidence="1 2" key="2">
    <citation type="journal article" date="2008" name="Bioinformatics">
        <title>Assembly reconciliation.</title>
        <authorList>
            <person name="Zimin A.V."/>
            <person name="Smith D.R."/>
            <person name="Sutton G."/>
            <person name="Yorke J.A."/>
        </authorList>
    </citation>
    <scope>NUCLEOTIDE SEQUENCE [LARGE SCALE GENOMIC DNA]</scope>
    <source>
        <strain evidence="1 2">TSC#14021-0224.01</strain>
    </source>
</reference>
<sequence length="307" mass="28803">MGATKQQGEINFPDDSSIAAPLWLPSNSGEDEVAVSVDCQMNGNRQLASGICSRNQPKKIHRTWTINSSVSWSKGIINHWILASIRILNLINSTSRMKVFVCFLASLALVNAGGIRGGAGGGYLPGGGRGGGGGGFGGRSAIGSGLVSHVSQSLGNTKVHIAGASAGGAGAYGGGGYGGGAASYGGGAGSYGGGAGAAYGGGAGASYGGGAASYGGGRGAGGWQGAGAGRGGAGFGRGGAGGWQGGAGGAGAGSAWGNPAEFDYTVNHASGGAGGAGGAYGGAAGAYGGAGGAYGGGSRGGAGWWND</sequence>
<dbReference type="PRINTS" id="PR01228">
    <property type="entry name" value="EGGSHELL"/>
</dbReference>
<keyword evidence="2" id="KW-1185">Reference proteome</keyword>
<dbReference type="EMBL" id="CH954180">
    <property type="protein sequence ID" value="EDV46476.2"/>
    <property type="molecule type" value="Genomic_DNA"/>
</dbReference>
<organism evidence="1 2">
    <name type="scientific">Drosophila erecta</name>
    <name type="common">Fruit fly</name>
    <dbReference type="NCBI Taxonomy" id="7220"/>
    <lineage>
        <taxon>Eukaryota</taxon>
        <taxon>Metazoa</taxon>
        <taxon>Ecdysozoa</taxon>
        <taxon>Arthropoda</taxon>
        <taxon>Hexapoda</taxon>
        <taxon>Insecta</taxon>
        <taxon>Pterygota</taxon>
        <taxon>Neoptera</taxon>
        <taxon>Endopterygota</taxon>
        <taxon>Diptera</taxon>
        <taxon>Brachycera</taxon>
        <taxon>Muscomorpha</taxon>
        <taxon>Ephydroidea</taxon>
        <taxon>Drosophilidae</taxon>
        <taxon>Drosophila</taxon>
        <taxon>Sophophora</taxon>
    </lineage>
</organism>
<dbReference type="AlphaFoldDB" id="B3NWS9"/>
<dbReference type="Proteomes" id="UP000008711">
    <property type="component" value="Unassembled WGS sequence"/>
</dbReference>
<evidence type="ECO:0000313" key="2">
    <source>
        <dbReference type="Proteomes" id="UP000008711"/>
    </source>
</evidence>
<evidence type="ECO:0000313" key="1">
    <source>
        <dbReference type="EMBL" id="EDV46476.2"/>
    </source>
</evidence>
<accession>B3NWS9</accession>
<dbReference type="HOGENOM" id="CLU_102694_0_0_1"/>
<dbReference type="eggNOG" id="ENOG502TK1Q">
    <property type="taxonomic scope" value="Eukaryota"/>
</dbReference>
<name>B3NWS9_DROER</name>
<protein>
    <submittedName>
        <fullName evidence="1">Uncharacterized protein</fullName>
    </submittedName>
</protein>